<reference evidence="1 2" key="1">
    <citation type="journal article" date="2022" name="New Phytol.">
        <title>Ecological generalism drives hyperdiversity of secondary metabolite gene clusters in xylarialean endophytes.</title>
        <authorList>
            <person name="Franco M.E.E."/>
            <person name="Wisecaver J.H."/>
            <person name="Arnold A.E."/>
            <person name="Ju Y.M."/>
            <person name="Slot J.C."/>
            <person name="Ahrendt S."/>
            <person name="Moore L.P."/>
            <person name="Eastman K.E."/>
            <person name="Scott K."/>
            <person name="Konkel Z."/>
            <person name="Mondo S.J."/>
            <person name="Kuo A."/>
            <person name="Hayes R.D."/>
            <person name="Haridas S."/>
            <person name="Andreopoulos B."/>
            <person name="Riley R."/>
            <person name="LaButti K."/>
            <person name="Pangilinan J."/>
            <person name="Lipzen A."/>
            <person name="Amirebrahimi M."/>
            <person name="Yan J."/>
            <person name="Adam C."/>
            <person name="Keymanesh K."/>
            <person name="Ng V."/>
            <person name="Louie K."/>
            <person name="Northen T."/>
            <person name="Drula E."/>
            <person name="Henrissat B."/>
            <person name="Hsieh H.M."/>
            <person name="Youens-Clark K."/>
            <person name="Lutzoni F."/>
            <person name="Miadlikowska J."/>
            <person name="Eastwood D.C."/>
            <person name="Hamelin R.C."/>
            <person name="Grigoriev I.V."/>
            <person name="U'Ren J.M."/>
        </authorList>
    </citation>
    <scope>NUCLEOTIDE SEQUENCE [LARGE SCALE GENOMIC DNA]</scope>
    <source>
        <strain evidence="1 2">CBS 119005</strain>
    </source>
</reference>
<gene>
    <name evidence="1" type="ORF">F4820DRAFT_408739</name>
</gene>
<comment type="caution">
    <text evidence="1">The sequence shown here is derived from an EMBL/GenBank/DDBJ whole genome shotgun (WGS) entry which is preliminary data.</text>
</comment>
<keyword evidence="2" id="KW-1185">Reference proteome</keyword>
<sequence length="294" mass="32864">MPSTMEPRTKYAILLVPLSMLMLGLLRCGQFISEHSSMVLNWAPFNFFNSGPLSLDSYSCVHSYTIELLSIDPLVIYINDFLSNDEIEHLLDIGTKRLRPSLVTSSSEDFTEVLNQTVRQSQTAVLPKTDFVCDCLARRMQSLLGNVQHMEVEALQMVKYETGGDQFKSHMDWFDTPKNDMAYDPEDGSFQPSNRLGSIFAYLDDDCTRGETYFPHISSVSESADGEKFAIPDGDTGLLVKPRRGNAVFWNNLLPNGSGDPRVAHLGLQVDSGTKVGLNIWSRYFLDLPMVGGN</sequence>
<protein>
    <submittedName>
        <fullName evidence="1">2OG-Fe(II) oxygenase family oxidoreductase</fullName>
    </submittedName>
</protein>
<evidence type="ECO:0000313" key="1">
    <source>
        <dbReference type="EMBL" id="KAI4868792.1"/>
    </source>
</evidence>
<dbReference type="EMBL" id="MU393435">
    <property type="protein sequence ID" value="KAI4868792.1"/>
    <property type="molecule type" value="Genomic_DNA"/>
</dbReference>
<evidence type="ECO:0000313" key="2">
    <source>
        <dbReference type="Proteomes" id="UP001497700"/>
    </source>
</evidence>
<organism evidence="1 2">
    <name type="scientific">Hypoxylon rubiginosum</name>
    <dbReference type="NCBI Taxonomy" id="110542"/>
    <lineage>
        <taxon>Eukaryota</taxon>
        <taxon>Fungi</taxon>
        <taxon>Dikarya</taxon>
        <taxon>Ascomycota</taxon>
        <taxon>Pezizomycotina</taxon>
        <taxon>Sordariomycetes</taxon>
        <taxon>Xylariomycetidae</taxon>
        <taxon>Xylariales</taxon>
        <taxon>Hypoxylaceae</taxon>
        <taxon>Hypoxylon</taxon>
    </lineage>
</organism>
<dbReference type="Proteomes" id="UP001497700">
    <property type="component" value="Unassembled WGS sequence"/>
</dbReference>
<proteinExistence type="predicted"/>
<name>A0ACB9ZAL9_9PEZI</name>
<accession>A0ACB9ZAL9</accession>